<feature type="non-terminal residue" evidence="1">
    <location>
        <position position="1"/>
    </location>
</feature>
<gene>
    <name evidence="1" type="ORF">MSPICULIGERA_LOCUS5448</name>
</gene>
<proteinExistence type="predicted"/>
<comment type="caution">
    <text evidence="1">The sequence shown here is derived from an EMBL/GenBank/DDBJ whole genome shotgun (WGS) entry which is preliminary data.</text>
</comment>
<name>A0AA36CEF9_9BILA</name>
<dbReference type="EMBL" id="CATQJA010001338">
    <property type="protein sequence ID" value="CAJ0566865.1"/>
    <property type="molecule type" value="Genomic_DNA"/>
</dbReference>
<organism evidence="1 2">
    <name type="scientific">Mesorhabditis spiculigera</name>
    <dbReference type="NCBI Taxonomy" id="96644"/>
    <lineage>
        <taxon>Eukaryota</taxon>
        <taxon>Metazoa</taxon>
        <taxon>Ecdysozoa</taxon>
        <taxon>Nematoda</taxon>
        <taxon>Chromadorea</taxon>
        <taxon>Rhabditida</taxon>
        <taxon>Rhabditina</taxon>
        <taxon>Rhabditomorpha</taxon>
        <taxon>Rhabditoidea</taxon>
        <taxon>Rhabditidae</taxon>
        <taxon>Mesorhabditinae</taxon>
        <taxon>Mesorhabditis</taxon>
    </lineage>
</organism>
<dbReference type="AlphaFoldDB" id="A0AA36CEF9"/>
<keyword evidence="2" id="KW-1185">Reference proteome</keyword>
<sequence length="117" mass="13353">MSSVESLIRSTAAAEFPDEELDDEMVMRLQVELLQDEYLELQQDEDRACYEANFADTLECPSCKTPDIQQLDAWLIDTYKQHETSCSPILEVASSRYADQPLQLNCPFCGFEKSFVA</sequence>
<evidence type="ECO:0000313" key="1">
    <source>
        <dbReference type="EMBL" id="CAJ0566865.1"/>
    </source>
</evidence>
<protein>
    <submittedName>
        <fullName evidence="1">Uncharacterized protein</fullName>
    </submittedName>
</protein>
<reference evidence="1" key="1">
    <citation type="submission" date="2023-06" db="EMBL/GenBank/DDBJ databases">
        <authorList>
            <person name="Delattre M."/>
        </authorList>
    </citation>
    <scope>NUCLEOTIDE SEQUENCE</scope>
    <source>
        <strain evidence="1">AF72</strain>
    </source>
</reference>
<dbReference type="Proteomes" id="UP001177023">
    <property type="component" value="Unassembled WGS sequence"/>
</dbReference>
<evidence type="ECO:0000313" key="2">
    <source>
        <dbReference type="Proteomes" id="UP001177023"/>
    </source>
</evidence>
<accession>A0AA36CEF9</accession>